<keyword evidence="2" id="KW-1133">Transmembrane helix</keyword>
<feature type="region of interest" description="Disordered" evidence="1">
    <location>
        <begin position="1"/>
        <end position="33"/>
    </location>
</feature>
<gene>
    <name evidence="3" type="ORF">PV08_05070</name>
</gene>
<keyword evidence="4" id="KW-1185">Reference proteome</keyword>
<dbReference type="VEuPathDB" id="FungiDB:PV08_05070"/>
<name>A0A0D2BGX7_9EURO</name>
<dbReference type="Proteomes" id="UP000053328">
    <property type="component" value="Unassembled WGS sequence"/>
</dbReference>
<keyword evidence="2" id="KW-0812">Transmembrane</keyword>
<dbReference type="HOGENOM" id="CLU_180917_0_0_1"/>
<evidence type="ECO:0000256" key="2">
    <source>
        <dbReference type="SAM" id="Phobius"/>
    </source>
</evidence>
<sequence>MDDEEITAGTGAKVPEVDIEIPTEQTKEESDAFSSAEMMIAQPYVQKVVCFFMLVAVALYFARRHQSQKSYLDSGKSDEKSMV</sequence>
<evidence type="ECO:0000256" key="1">
    <source>
        <dbReference type="SAM" id="MobiDB-lite"/>
    </source>
</evidence>
<accession>A0A0D2BGX7</accession>
<dbReference type="STRING" id="91928.A0A0D2BGX7"/>
<dbReference type="GeneID" id="27332153"/>
<evidence type="ECO:0000313" key="4">
    <source>
        <dbReference type="Proteomes" id="UP000053328"/>
    </source>
</evidence>
<proteinExistence type="predicted"/>
<reference evidence="3 4" key="1">
    <citation type="submission" date="2015-01" db="EMBL/GenBank/DDBJ databases">
        <title>The Genome Sequence of Exophiala spinifera CBS89968.</title>
        <authorList>
            <consortium name="The Broad Institute Genomics Platform"/>
            <person name="Cuomo C."/>
            <person name="de Hoog S."/>
            <person name="Gorbushina A."/>
            <person name="Stielow B."/>
            <person name="Teixiera M."/>
            <person name="Abouelleil A."/>
            <person name="Chapman S.B."/>
            <person name="Priest M."/>
            <person name="Young S.K."/>
            <person name="Wortman J."/>
            <person name="Nusbaum C."/>
            <person name="Birren B."/>
        </authorList>
    </citation>
    <scope>NUCLEOTIDE SEQUENCE [LARGE SCALE GENOMIC DNA]</scope>
    <source>
        <strain evidence="3 4">CBS 89968</strain>
    </source>
</reference>
<feature type="transmembrane region" description="Helical" evidence="2">
    <location>
        <begin position="44"/>
        <end position="62"/>
    </location>
</feature>
<dbReference type="AlphaFoldDB" id="A0A0D2BGX7"/>
<keyword evidence="2" id="KW-0472">Membrane</keyword>
<organism evidence="3 4">
    <name type="scientific">Exophiala spinifera</name>
    <dbReference type="NCBI Taxonomy" id="91928"/>
    <lineage>
        <taxon>Eukaryota</taxon>
        <taxon>Fungi</taxon>
        <taxon>Dikarya</taxon>
        <taxon>Ascomycota</taxon>
        <taxon>Pezizomycotina</taxon>
        <taxon>Eurotiomycetes</taxon>
        <taxon>Chaetothyriomycetidae</taxon>
        <taxon>Chaetothyriales</taxon>
        <taxon>Herpotrichiellaceae</taxon>
        <taxon>Exophiala</taxon>
    </lineage>
</organism>
<protein>
    <submittedName>
        <fullName evidence="3">Uncharacterized protein</fullName>
    </submittedName>
</protein>
<dbReference type="EMBL" id="KN847494">
    <property type="protein sequence ID" value="KIW17875.1"/>
    <property type="molecule type" value="Genomic_DNA"/>
</dbReference>
<dbReference type="RefSeq" id="XP_016238091.1">
    <property type="nucleotide sequence ID" value="XM_016379414.1"/>
</dbReference>
<evidence type="ECO:0000313" key="3">
    <source>
        <dbReference type="EMBL" id="KIW17875.1"/>
    </source>
</evidence>